<comment type="caution">
    <text evidence="1">The sequence shown here is derived from an EMBL/GenBank/DDBJ whole genome shotgun (WGS) entry which is preliminary data.</text>
</comment>
<protein>
    <submittedName>
        <fullName evidence="1">Uncharacterized protein</fullName>
    </submittedName>
</protein>
<dbReference type="Proteomes" id="UP000824533">
    <property type="component" value="Linkage Group LG12"/>
</dbReference>
<name>A0ACC1CZI7_9NEOP</name>
<sequence>MERKFVNVILLGFGFMFVFTAFQTMGNIEKTILDSISQDDSSFTGDGYTSLAIIYATLAICNWMAPSIITLTGPRGAMLIGALTYLFFIITFLFPRTWLLYVASVLIGAGAAAIWTGQGNYLTLNSDADTISRNSGIFWAMLQCSMFFGNLFVFIKFQGKNHIDLETRNVVFGSLTGVCVVGIVFLLLLRPIRRLPSLEDAKMEMASNDAESPMEAFKGAIRLFCTRDMLLLSATFIYTGVELSFFSGVYSPSIGFTLQMGENAKQFVGLSGVFIGMGEVLGGALFGILGNKTTRWGRDPIVIMGYIIHLSSFFLIFINLPAVAPFGNTTEVSYINPSPYLAMFCSFLLGFGDACFNTQIYSILGGNYSDNSTSAFALFKFTQSMAAAACFFYSSKALLSVQLIILAILASLGTASFCRVEWGARARARAAALTAIDDKTSPATHALADNTLHYD</sequence>
<gene>
    <name evidence="1" type="ORF">K1T71_007118</name>
</gene>
<organism evidence="1 2">
    <name type="scientific">Dendrolimus kikuchii</name>
    <dbReference type="NCBI Taxonomy" id="765133"/>
    <lineage>
        <taxon>Eukaryota</taxon>
        <taxon>Metazoa</taxon>
        <taxon>Ecdysozoa</taxon>
        <taxon>Arthropoda</taxon>
        <taxon>Hexapoda</taxon>
        <taxon>Insecta</taxon>
        <taxon>Pterygota</taxon>
        <taxon>Neoptera</taxon>
        <taxon>Endopterygota</taxon>
        <taxon>Lepidoptera</taxon>
        <taxon>Glossata</taxon>
        <taxon>Ditrysia</taxon>
        <taxon>Bombycoidea</taxon>
        <taxon>Lasiocampidae</taxon>
        <taxon>Dendrolimus</taxon>
    </lineage>
</organism>
<accession>A0ACC1CZI7</accession>
<keyword evidence="2" id="KW-1185">Reference proteome</keyword>
<reference evidence="1 2" key="1">
    <citation type="journal article" date="2021" name="Front. Genet.">
        <title>Chromosome-Level Genome Assembly Reveals Significant Gene Expansion in the Toll and IMD Signaling Pathways of Dendrolimus kikuchii.</title>
        <authorList>
            <person name="Zhou J."/>
            <person name="Wu P."/>
            <person name="Xiong Z."/>
            <person name="Liu N."/>
            <person name="Zhao N."/>
            <person name="Ji M."/>
            <person name="Qiu Y."/>
            <person name="Yang B."/>
        </authorList>
    </citation>
    <scope>NUCLEOTIDE SEQUENCE [LARGE SCALE GENOMIC DNA]</scope>
    <source>
        <strain evidence="1">Ann1</strain>
    </source>
</reference>
<evidence type="ECO:0000313" key="2">
    <source>
        <dbReference type="Proteomes" id="UP000824533"/>
    </source>
</evidence>
<dbReference type="EMBL" id="CM034398">
    <property type="protein sequence ID" value="KAJ0177109.1"/>
    <property type="molecule type" value="Genomic_DNA"/>
</dbReference>
<proteinExistence type="predicted"/>
<evidence type="ECO:0000313" key="1">
    <source>
        <dbReference type="EMBL" id="KAJ0177109.1"/>
    </source>
</evidence>